<name>A0A8J3N1S4_9CHLR</name>
<keyword evidence="4 5" id="KW-0067">ATP-binding</keyword>
<evidence type="ECO:0000313" key="10">
    <source>
        <dbReference type="Proteomes" id="UP000597444"/>
    </source>
</evidence>
<reference evidence="9" key="1">
    <citation type="submission" date="2020-10" db="EMBL/GenBank/DDBJ databases">
        <title>Taxonomic study of unclassified bacteria belonging to the class Ktedonobacteria.</title>
        <authorList>
            <person name="Yabe S."/>
            <person name="Wang C.M."/>
            <person name="Zheng Y."/>
            <person name="Sakai Y."/>
            <person name="Cavaletti L."/>
            <person name="Monciardini P."/>
            <person name="Donadio S."/>
        </authorList>
    </citation>
    <scope>NUCLEOTIDE SEQUENCE</scope>
    <source>
        <strain evidence="9">ID150040</strain>
    </source>
</reference>
<dbReference type="RefSeq" id="WP_220205227.1">
    <property type="nucleotide sequence ID" value="NZ_BNJK01000001.1"/>
</dbReference>
<evidence type="ECO:0000256" key="7">
    <source>
        <dbReference type="SAM" id="Phobius"/>
    </source>
</evidence>
<evidence type="ECO:0000256" key="5">
    <source>
        <dbReference type="PROSITE-ProRule" id="PRU10141"/>
    </source>
</evidence>
<proteinExistence type="predicted"/>
<feature type="binding site" evidence="5">
    <location>
        <position position="58"/>
    </location>
    <ligand>
        <name>ATP</name>
        <dbReference type="ChEBI" id="CHEBI:30616"/>
    </ligand>
</feature>
<dbReference type="PROSITE" id="PS50011">
    <property type="entry name" value="PROTEIN_KINASE_DOM"/>
    <property type="match status" value="1"/>
</dbReference>
<dbReference type="InterPro" id="IPR006652">
    <property type="entry name" value="Kelch_1"/>
</dbReference>
<keyword evidence="3" id="KW-0418">Kinase</keyword>
<evidence type="ECO:0000256" key="1">
    <source>
        <dbReference type="ARBA" id="ARBA00022679"/>
    </source>
</evidence>
<dbReference type="SMART" id="SM00612">
    <property type="entry name" value="Kelch"/>
    <property type="match status" value="2"/>
</dbReference>
<evidence type="ECO:0000256" key="6">
    <source>
        <dbReference type="SAM" id="MobiDB-lite"/>
    </source>
</evidence>
<dbReference type="PROSITE" id="PS00107">
    <property type="entry name" value="PROTEIN_KINASE_ATP"/>
    <property type="match status" value="1"/>
</dbReference>
<evidence type="ECO:0000256" key="4">
    <source>
        <dbReference type="ARBA" id="ARBA00022840"/>
    </source>
</evidence>
<comment type="caution">
    <text evidence="9">The sequence shown here is derived from an EMBL/GenBank/DDBJ whole genome shotgun (WGS) entry which is preliminary data.</text>
</comment>
<dbReference type="GO" id="GO:0004674">
    <property type="term" value="F:protein serine/threonine kinase activity"/>
    <property type="evidence" value="ECO:0007669"/>
    <property type="project" value="TreeGrafter"/>
</dbReference>
<dbReference type="InterPro" id="IPR000719">
    <property type="entry name" value="Prot_kinase_dom"/>
</dbReference>
<dbReference type="Pfam" id="PF00069">
    <property type="entry name" value="Pkinase"/>
    <property type="match status" value="1"/>
</dbReference>
<dbReference type="PANTHER" id="PTHR43289">
    <property type="entry name" value="MITOGEN-ACTIVATED PROTEIN KINASE KINASE KINASE 20-RELATED"/>
    <property type="match status" value="1"/>
</dbReference>
<protein>
    <recommendedName>
        <fullName evidence="8">Protein kinase domain-containing protein</fullName>
    </recommendedName>
</protein>
<evidence type="ECO:0000256" key="3">
    <source>
        <dbReference type="ARBA" id="ARBA00022777"/>
    </source>
</evidence>
<feature type="region of interest" description="Disordered" evidence="6">
    <location>
        <begin position="434"/>
        <end position="455"/>
    </location>
</feature>
<dbReference type="PANTHER" id="PTHR43289:SF34">
    <property type="entry name" value="SERINE_THREONINE-PROTEIN KINASE YBDM-RELATED"/>
    <property type="match status" value="1"/>
</dbReference>
<dbReference type="Gene3D" id="1.10.510.10">
    <property type="entry name" value="Transferase(Phosphotransferase) domain 1"/>
    <property type="match status" value="1"/>
</dbReference>
<feature type="region of interest" description="Disordered" evidence="6">
    <location>
        <begin position="496"/>
        <end position="520"/>
    </location>
</feature>
<dbReference type="Gene3D" id="3.30.200.20">
    <property type="entry name" value="Phosphorylase Kinase, domain 1"/>
    <property type="match status" value="1"/>
</dbReference>
<dbReference type="InterPro" id="IPR017441">
    <property type="entry name" value="Protein_kinase_ATP_BS"/>
</dbReference>
<evidence type="ECO:0000313" key="9">
    <source>
        <dbReference type="EMBL" id="GHO94492.1"/>
    </source>
</evidence>
<keyword evidence="7" id="KW-0472">Membrane</keyword>
<dbReference type="CDD" id="cd14014">
    <property type="entry name" value="STKc_PknB_like"/>
    <property type="match status" value="1"/>
</dbReference>
<dbReference type="EMBL" id="BNJK01000001">
    <property type="protein sequence ID" value="GHO94492.1"/>
    <property type="molecule type" value="Genomic_DNA"/>
</dbReference>
<gene>
    <name evidence="9" type="ORF">KSF_045400</name>
</gene>
<dbReference type="InterPro" id="IPR015915">
    <property type="entry name" value="Kelch-typ_b-propeller"/>
</dbReference>
<evidence type="ECO:0000256" key="2">
    <source>
        <dbReference type="ARBA" id="ARBA00022741"/>
    </source>
</evidence>
<feature type="transmembrane region" description="Helical" evidence="7">
    <location>
        <begin position="461"/>
        <end position="486"/>
    </location>
</feature>
<evidence type="ECO:0000259" key="8">
    <source>
        <dbReference type="PROSITE" id="PS50011"/>
    </source>
</evidence>
<dbReference type="Gene3D" id="2.120.10.80">
    <property type="entry name" value="Kelch-type beta propeller"/>
    <property type="match status" value="2"/>
</dbReference>
<sequence length="823" mass="91043">MSNMPEAQSSAARSNQDHLLGRKLRDGEYLVQRVLGHGGMGKVYLAMHTSLEMPFALKQARADQPLPESVIAELDLALQGGEHPQRSIPGQSQERSFPATGGVHTDRFLREALLLTRLQHSAIPTLYDYFFEDGFWYLVMDYIPGPTFSHYLRSNAPLPPLEALNYAIQICDVLDYLHRQSPSIIFRDLKPSNLILTPDGALMLVDFGIARYFKAGQVNDTMDLGSPGYASPEQYQGEGQTDGRSDLFSLGIILHEMLTGKRPSSMTNGALNELPISPSMAGLITLATRPEPDQRFQSAHTFYLALERIYSIEEQLAYQRHIEATSNALNNTSSKDQPSTEQNELEAVPDPDAAELVESVPAPVVQPVNNTIALRLTLPIMPVLSLNLEQRQQTRDALQQARRERLKEESLEIQMASVDESLKRRSLVLLSQTSHSQAIKKPEMPPAEPQQEPPAQHKLPGLLKVCFIFTLIVCLLLASLFSYIHITHRAIPVISRGPSPSPTSAHTWSGTWQPLPSPPSTEADNTAIYVQSGGRFYVYMSGGYRGTQAAPQYDRNLYRYDILTARWEQVGIKSLPGMLNNSVAEDEHGQLFFTTGYSTDAYKVIPLLTLYQPETDHMRKITPPAGIAFGFATAMLADQQGHLYLTEGYQKAGDPSIEAGTGWYRYDIATRTWHTLAPLPVGLGYTTLANDANGDILLLGGATDAGQTHQSGRVYRYNITHNQWQQEPLTLPHPLSGSASCAIDSDHLLVIGGYDASSKQGSHETWLINMRTQRWTQLDSFPKGGTVLGAVACDGRGHAYLMRGASDPKHPTADFWLLTVQEG</sequence>
<keyword evidence="7" id="KW-0812">Transmembrane</keyword>
<dbReference type="AlphaFoldDB" id="A0A8J3N1S4"/>
<keyword evidence="7" id="KW-1133">Transmembrane helix</keyword>
<dbReference type="GO" id="GO:0005524">
    <property type="term" value="F:ATP binding"/>
    <property type="evidence" value="ECO:0007669"/>
    <property type="project" value="UniProtKB-UniRule"/>
</dbReference>
<feature type="domain" description="Protein kinase" evidence="8">
    <location>
        <begin position="29"/>
        <end position="309"/>
    </location>
</feature>
<keyword evidence="10" id="KW-1185">Reference proteome</keyword>
<keyword evidence="1" id="KW-0808">Transferase</keyword>
<accession>A0A8J3N1S4</accession>
<dbReference type="SMART" id="SM00220">
    <property type="entry name" value="S_TKc"/>
    <property type="match status" value="1"/>
</dbReference>
<dbReference type="SUPFAM" id="SSF50965">
    <property type="entry name" value="Galactose oxidase, central domain"/>
    <property type="match status" value="1"/>
</dbReference>
<dbReference type="SUPFAM" id="SSF56112">
    <property type="entry name" value="Protein kinase-like (PK-like)"/>
    <property type="match status" value="1"/>
</dbReference>
<feature type="compositionally biased region" description="Polar residues" evidence="6">
    <location>
        <begin position="502"/>
        <end position="520"/>
    </location>
</feature>
<organism evidence="9 10">
    <name type="scientific">Reticulibacter mediterranei</name>
    <dbReference type="NCBI Taxonomy" id="2778369"/>
    <lineage>
        <taxon>Bacteria</taxon>
        <taxon>Bacillati</taxon>
        <taxon>Chloroflexota</taxon>
        <taxon>Ktedonobacteria</taxon>
        <taxon>Ktedonobacterales</taxon>
        <taxon>Reticulibacteraceae</taxon>
        <taxon>Reticulibacter</taxon>
    </lineage>
</organism>
<dbReference type="InterPro" id="IPR011043">
    <property type="entry name" value="Gal_Oxase/kelch_b-propeller"/>
</dbReference>
<dbReference type="Proteomes" id="UP000597444">
    <property type="component" value="Unassembled WGS sequence"/>
</dbReference>
<keyword evidence="2 5" id="KW-0547">Nucleotide-binding</keyword>
<dbReference type="Pfam" id="PF01344">
    <property type="entry name" value="Kelch_1"/>
    <property type="match status" value="1"/>
</dbReference>
<dbReference type="InterPro" id="IPR011009">
    <property type="entry name" value="Kinase-like_dom_sf"/>
</dbReference>